<evidence type="ECO:0000259" key="2">
    <source>
        <dbReference type="Pfam" id="PF21762"/>
    </source>
</evidence>
<dbReference type="PANTHER" id="PTHR28083:SF1">
    <property type="entry name" value="GOOD FOR FULL DBP5 ACTIVITY PROTEIN 2"/>
    <property type="match status" value="1"/>
</dbReference>
<organism evidence="3 4">
    <name type="scientific">Ophiobolus disseminans</name>
    <dbReference type="NCBI Taxonomy" id="1469910"/>
    <lineage>
        <taxon>Eukaryota</taxon>
        <taxon>Fungi</taxon>
        <taxon>Dikarya</taxon>
        <taxon>Ascomycota</taxon>
        <taxon>Pezizomycotina</taxon>
        <taxon>Dothideomycetes</taxon>
        <taxon>Pleosporomycetidae</taxon>
        <taxon>Pleosporales</taxon>
        <taxon>Pleosporineae</taxon>
        <taxon>Phaeosphaeriaceae</taxon>
        <taxon>Ophiobolus</taxon>
    </lineage>
</organism>
<dbReference type="InterPro" id="IPR040151">
    <property type="entry name" value="Gfd2/YDR514C-like"/>
</dbReference>
<protein>
    <recommendedName>
        <fullName evidence="2">Gfd2/YDR514C-like C-terminal domain-containing protein</fullName>
    </recommendedName>
</protein>
<feature type="compositionally biased region" description="Low complexity" evidence="1">
    <location>
        <begin position="265"/>
        <end position="277"/>
    </location>
</feature>
<evidence type="ECO:0000256" key="1">
    <source>
        <dbReference type="SAM" id="MobiDB-lite"/>
    </source>
</evidence>
<evidence type="ECO:0000313" key="3">
    <source>
        <dbReference type="EMBL" id="KAF2825440.1"/>
    </source>
</evidence>
<dbReference type="InterPro" id="IPR048519">
    <property type="entry name" value="Gfd2/YDR514C-like_C"/>
</dbReference>
<dbReference type="Proteomes" id="UP000799424">
    <property type="component" value="Unassembled WGS sequence"/>
</dbReference>
<proteinExistence type="predicted"/>
<dbReference type="GO" id="GO:0005634">
    <property type="term" value="C:nucleus"/>
    <property type="evidence" value="ECO:0007669"/>
    <property type="project" value="TreeGrafter"/>
</dbReference>
<reference evidence="3" key="1">
    <citation type="journal article" date="2020" name="Stud. Mycol.">
        <title>101 Dothideomycetes genomes: a test case for predicting lifestyles and emergence of pathogens.</title>
        <authorList>
            <person name="Haridas S."/>
            <person name="Albert R."/>
            <person name="Binder M."/>
            <person name="Bloem J."/>
            <person name="Labutti K."/>
            <person name="Salamov A."/>
            <person name="Andreopoulos B."/>
            <person name="Baker S."/>
            <person name="Barry K."/>
            <person name="Bills G."/>
            <person name="Bluhm B."/>
            <person name="Cannon C."/>
            <person name="Castanera R."/>
            <person name="Culley D."/>
            <person name="Daum C."/>
            <person name="Ezra D."/>
            <person name="Gonzalez J."/>
            <person name="Henrissat B."/>
            <person name="Kuo A."/>
            <person name="Liang C."/>
            <person name="Lipzen A."/>
            <person name="Lutzoni F."/>
            <person name="Magnuson J."/>
            <person name="Mondo S."/>
            <person name="Nolan M."/>
            <person name="Ohm R."/>
            <person name="Pangilinan J."/>
            <person name="Park H.-J."/>
            <person name="Ramirez L."/>
            <person name="Alfaro M."/>
            <person name="Sun H."/>
            <person name="Tritt A."/>
            <person name="Yoshinaga Y."/>
            <person name="Zwiers L.-H."/>
            <person name="Turgeon B."/>
            <person name="Goodwin S."/>
            <person name="Spatafora J."/>
            <person name="Crous P."/>
            <person name="Grigoriev I."/>
        </authorList>
    </citation>
    <scope>NUCLEOTIDE SEQUENCE</scope>
    <source>
        <strain evidence="3">CBS 113818</strain>
    </source>
</reference>
<sequence length="307" mass="34584">MYRTDRGSRCTDEVELLSLTLLSAKHQQGILHHYLYQNQDDVPKEAVLVTLHRKWSNQPPYVLTEIGISTYTRQHLNCGFPCPPGPHAEGLLHNVWCMHLRICRSPHLPSTDASPDAFLYSICHFHFGTSVFVTEIEAQDWLYTFLYQQIDEVRPEKGYRPVICITYGENDALGKIRKADLDFVPINMDTTIAMVNAQDIAVQANITRHHNATIEYVLPIFKITPFHVGNAGNAAMYATIIAFLSVLRHNLYHSEDNPRAKPGQKSISSTKTATSATQGLMEHPTPVPPFGVTTYCGKSLHSMPLWS</sequence>
<evidence type="ECO:0000313" key="4">
    <source>
        <dbReference type="Proteomes" id="UP000799424"/>
    </source>
</evidence>
<dbReference type="Pfam" id="PF21762">
    <property type="entry name" value="DEDDh_C"/>
    <property type="match status" value="1"/>
</dbReference>
<dbReference type="OrthoDB" id="3758270at2759"/>
<accession>A0A6A6ZWK8</accession>
<gene>
    <name evidence="3" type="ORF">CC86DRAFT_419477</name>
</gene>
<keyword evidence="4" id="KW-1185">Reference proteome</keyword>
<dbReference type="PANTHER" id="PTHR28083">
    <property type="entry name" value="GOOD FOR FULL DBP5 ACTIVITY PROTEIN 2"/>
    <property type="match status" value="1"/>
</dbReference>
<feature type="region of interest" description="Disordered" evidence="1">
    <location>
        <begin position="255"/>
        <end position="283"/>
    </location>
</feature>
<name>A0A6A6ZWK8_9PLEO</name>
<dbReference type="EMBL" id="MU006228">
    <property type="protein sequence ID" value="KAF2825440.1"/>
    <property type="molecule type" value="Genomic_DNA"/>
</dbReference>
<dbReference type="AlphaFoldDB" id="A0A6A6ZWK8"/>
<feature type="domain" description="Gfd2/YDR514C-like C-terminal" evidence="2">
    <location>
        <begin position="55"/>
        <end position="242"/>
    </location>
</feature>